<comment type="subcellular location">
    <subcellularLocation>
        <location evidence="3">Cytoplasm</location>
    </subcellularLocation>
</comment>
<dbReference type="SUPFAM" id="SSF69754">
    <property type="entry name" value="Ribosome binding protein Y (YfiA homologue)"/>
    <property type="match status" value="1"/>
</dbReference>
<dbReference type="InterPro" id="IPR036567">
    <property type="entry name" value="RHF-like"/>
</dbReference>
<dbReference type="HAMAP" id="MF_00839">
    <property type="entry name" value="HPF"/>
    <property type="match status" value="1"/>
</dbReference>
<dbReference type="InterPro" id="IPR003489">
    <property type="entry name" value="RHF/RaiA"/>
</dbReference>
<dbReference type="InterPro" id="IPR050574">
    <property type="entry name" value="HPF/YfiA_ribosome-assoc"/>
</dbReference>
<dbReference type="RefSeq" id="WP_113806770.1">
    <property type="nucleotide sequence ID" value="NZ_QOCW01000015.1"/>
</dbReference>
<organism evidence="5 6">
    <name type="scientific">Bacillus taeanensis</name>
    <dbReference type="NCBI Taxonomy" id="273032"/>
    <lineage>
        <taxon>Bacteria</taxon>
        <taxon>Bacillati</taxon>
        <taxon>Bacillota</taxon>
        <taxon>Bacilli</taxon>
        <taxon>Bacillales</taxon>
        <taxon>Bacillaceae</taxon>
        <taxon>Bacillus</taxon>
    </lineage>
</organism>
<dbReference type="AlphaFoldDB" id="A0A366XTC5"/>
<dbReference type="Proteomes" id="UP000253314">
    <property type="component" value="Unassembled WGS sequence"/>
</dbReference>
<dbReference type="PANTHER" id="PTHR33231:SF1">
    <property type="entry name" value="30S RIBOSOMAL PROTEIN"/>
    <property type="match status" value="1"/>
</dbReference>
<keyword evidence="2 3" id="KW-0810">Translation regulation</keyword>
<evidence type="ECO:0000313" key="5">
    <source>
        <dbReference type="EMBL" id="RBW68916.1"/>
    </source>
</evidence>
<dbReference type="InterPro" id="IPR038416">
    <property type="entry name" value="Ribosom_S30AE_C_sf"/>
</dbReference>
<dbReference type="GO" id="GO:0043024">
    <property type="term" value="F:ribosomal small subunit binding"/>
    <property type="evidence" value="ECO:0007669"/>
    <property type="project" value="TreeGrafter"/>
</dbReference>
<keyword evidence="1 3" id="KW-0963">Cytoplasm</keyword>
<dbReference type="GO" id="GO:0022627">
    <property type="term" value="C:cytosolic small ribosomal subunit"/>
    <property type="evidence" value="ECO:0007669"/>
    <property type="project" value="TreeGrafter"/>
</dbReference>
<dbReference type="PANTHER" id="PTHR33231">
    <property type="entry name" value="30S RIBOSOMAL PROTEIN"/>
    <property type="match status" value="1"/>
</dbReference>
<accession>A0A366XTC5</accession>
<reference evidence="5 6" key="1">
    <citation type="submission" date="2018-07" db="EMBL/GenBank/DDBJ databases">
        <title>Lottiidibacillus patelloidae gen. nov., sp. nov., isolated from the intestinal tract of a marine limpet and the reclassification of B. taeanensis BH030017T, B. algicola KMM 3737T and B. hwajinpoensis SW-72T as genus Lottiidibacillus.</title>
        <authorList>
            <person name="Liu R."/>
            <person name="Huang Z."/>
        </authorList>
    </citation>
    <scope>NUCLEOTIDE SEQUENCE [LARGE SCALE GENOMIC DNA]</scope>
    <source>
        <strain evidence="5 6">BH030017</strain>
    </source>
</reference>
<evidence type="ECO:0000313" key="6">
    <source>
        <dbReference type="Proteomes" id="UP000253314"/>
    </source>
</evidence>
<dbReference type="Pfam" id="PF16321">
    <property type="entry name" value="Ribosom_S30AE_C"/>
    <property type="match status" value="1"/>
</dbReference>
<dbReference type="OrthoDB" id="9794975at2"/>
<sequence>MNIIIHSKNIDLTDAMKTYVEDKIGEGIAHYFNETEHTPIYVNLSTFKNNHCIEVTVPLGDLTIRAEEKTADMYKSIDLVEEKLKRQIRKYKTRVNRKMRKEQLYVPLETIAEIDADKEEVVRLKKFDIKPMSVEEAILQMNLLDHDFFVFKDADTNEMNVLYKRKDEYYGLITSDAV</sequence>
<dbReference type="CDD" id="cd00552">
    <property type="entry name" value="RaiA"/>
    <property type="match status" value="1"/>
</dbReference>
<comment type="similarity">
    <text evidence="3">Belongs to the HPF/YfiA ribosome-associated protein family. Long HPF subfamily.</text>
</comment>
<evidence type="ECO:0000256" key="2">
    <source>
        <dbReference type="ARBA" id="ARBA00022845"/>
    </source>
</evidence>
<gene>
    <name evidence="5" type="primary">raiA</name>
    <name evidence="3" type="synonym">hpf</name>
    <name evidence="5" type="ORF">DS031_14370</name>
</gene>
<comment type="function">
    <text evidence="3">Required for dimerization of active 70S ribosomes into 100S ribosomes in stationary phase; 100S ribosomes are translationally inactive and sometimes present during exponential growth.</text>
</comment>
<dbReference type="NCBIfam" id="TIGR00741">
    <property type="entry name" value="yfiA"/>
    <property type="match status" value="1"/>
</dbReference>
<keyword evidence="6" id="KW-1185">Reference proteome</keyword>
<dbReference type="GO" id="GO:0045900">
    <property type="term" value="P:negative regulation of translational elongation"/>
    <property type="evidence" value="ECO:0007669"/>
    <property type="project" value="TreeGrafter"/>
</dbReference>
<comment type="caution">
    <text evidence="5">The sequence shown here is derived from an EMBL/GenBank/DDBJ whole genome shotgun (WGS) entry which is preliminary data.</text>
</comment>
<comment type="subunit">
    <text evidence="3">Interacts with 100S ribosomes.</text>
</comment>
<dbReference type="Pfam" id="PF02482">
    <property type="entry name" value="Ribosomal_S30AE"/>
    <property type="match status" value="1"/>
</dbReference>
<name>A0A366XTC5_9BACI</name>
<dbReference type="EMBL" id="QOCW01000015">
    <property type="protein sequence ID" value="RBW68916.1"/>
    <property type="molecule type" value="Genomic_DNA"/>
</dbReference>
<dbReference type="InterPro" id="IPR032528">
    <property type="entry name" value="Ribosom_S30AE_C"/>
</dbReference>
<dbReference type="InterPro" id="IPR034694">
    <property type="entry name" value="HPF_long/plastid"/>
</dbReference>
<evidence type="ECO:0000259" key="4">
    <source>
        <dbReference type="Pfam" id="PF16321"/>
    </source>
</evidence>
<evidence type="ECO:0000256" key="3">
    <source>
        <dbReference type="HAMAP-Rule" id="MF_00839"/>
    </source>
</evidence>
<protein>
    <recommendedName>
        <fullName evidence="3">Ribosome hibernation promoting factor</fullName>
        <shortName evidence="3">HPF</shortName>
    </recommendedName>
</protein>
<dbReference type="Gene3D" id="3.30.505.50">
    <property type="entry name" value="Sigma 54 modulation/S30EA ribosomal protein, C-terminal domain"/>
    <property type="match status" value="1"/>
</dbReference>
<proteinExistence type="inferred from homology"/>
<evidence type="ECO:0000256" key="1">
    <source>
        <dbReference type="ARBA" id="ARBA00022490"/>
    </source>
</evidence>
<dbReference type="Gene3D" id="3.30.160.100">
    <property type="entry name" value="Ribosome hibernation promotion factor-like"/>
    <property type="match status" value="1"/>
</dbReference>
<feature type="domain" description="Sigma 54 modulation/S30EA ribosomal protein C-terminal" evidence="4">
    <location>
        <begin position="118"/>
        <end position="172"/>
    </location>
</feature>
<dbReference type="FunFam" id="3.30.505.50:FF:000001">
    <property type="entry name" value="Ribosome hibernation promoting factor"/>
    <property type="match status" value="1"/>
</dbReference>